<evidence type="ECO:0000313" key="2">
    <source>
        <dbReference type="EMBL" id="OVZ81726.1"/>
    </source>
</evidence>
<proteinExistence type="predicted"/>
<evidence type="ECO:0000256" key="1">
    <source>
        <dbReference type="SAM" id="Phobius"/>
    </source>
</evidence>
<gene>
    <name evidence="2" type="ORF">CBW57_21170</name>
</gene>
<dbReference type="Proteomes" id="UP000196440">
    <property type="component" value="Unassembled WGS sequence"/>
</dbReference>
<keyword evidence="1" id="KW-0472">Membrane</keyword>
<keyword evidence="1" id="KW-0812">Transmembrane</keyword>
<feature type="transmembrane region" description="Helical" evidence="1">
    <location>
        <begin position="127"/>
        <end position="146"/>
    </location>
</feature>
<accession>A0A208ZMM9</accession>
<evidence type="ECO:0000313" key="3">
    <source>
        <dbReference type="Proteomes" id="UP000196440"/>
    </source>
</evidence>
<dbReference type="RefSeq" id="WP_087816578.1">
    <property type="nucleotide sequence ID" value="NZ_CBCPKE010000010.1"/>
</dbReference>
<feature type="transmembrane region" description="Helical" evidence="1">
    <location>
        <begin position="16"/>
        <end position="35"/>
    </location>
</feature>
<reference evidence="2 3" key="1">
    <citation type="submission" date="2017-05" db="EMBL/GenBank/DDBJ databases">
        <title>Whole genome sequencing of Yersinia kristensenii.</title>
        <authorList>
            <person name="Campioni F."/>
        </authorList>
    </citation>
    <scope>NUCLEOTIDE SEQUENCE [LARGE SCALE GENOMIC DNA]</scope>
    <source>
        <strain evidence="2 3">CFSAN060536</strain>
    </source>
</reference>
<dbReference type="EMBL" id="NHOI01000039">
    <property type="protein sequence ID" value="OVZ81726.1"/>
    <property type="molecule type" value="Genomic_DNA"/>
</dbReference>
<name>A0A208ZMM9_YERIN</name>
<protein>
    <submittedName>
        <fullName evidence="2">Uncharacterized protein</fullName>
    </submittedName>
</protein>
<feature type="transmembrane region" description="Helical" evidence="1">
    <location>
        <begin position="88"/>
        <end position="106"/>
    </location>
</feature>
<comment type="caution">
    <text evidence="2">The sequence shown here is derived from an EMBL/GenBank/DDBJ whole genome shotgun (WGS) entry which is preliminary data.</text>
</comment>
<organism evidence="2 3">
    <name type="scientific">Yersinia intermedia</name>
    <dbReference type="NCBI Taxonomy" id="631"/>
    <lineage>
        <taxon>Bacteria</taxon>
        <taxon>Pseudomonadati</taxon>
        <taxon>Pseudomonadota</taxon>
        <taxon>Gammaproteobacteria</taxon>
        <taxon>Enterobacterales</taxon>
        <taxon>Yersiniaceae</taxon>
        <taxon>Yersinia</taxon>
    </lineage>
</organism>
<dbReference type="AlphaFoldDB" id="A0A208ZMM9"/>
<keyword evidence="1" id="KW-1133">Transmembrane helix</keyword>
<sequence>MHDVTTLKTQLQTNTLHLALLTVATGGIYPLLWLYKNQSTVFSVTGNTFSSASFIIWIAVCTGLSRVLPGLSSPDEYGYNAAGETLTILAGLLTLGGSVLYIIWAFKARTALQHYALQTFRFELKMNVFYTLVFNVYYVVYCINALPEALAKHTIIYGQTTMPESTSGTDNITKGE</sequence>
<feature type="transmembrane region" description="Helical" evidence="1">
    <location>
        <begin position="47"/>
        <end position="68"/>
    </location>
</feature>